<gene>
    <name evidence="1" type="ORF">CRENPOLYSF2_680013</name>
</gene>
<protein>
    <submittedName>
        <fullName evidence="1">Helix-turn-helix protein, CopG</fullName>
    </submittedName>
</protein>
<dbReference type="SUPFAM" id="SSF47598">
    <property type="entry name" value="Ribbon-helix-helix"/>
    <property type="match status" value="1"/>
</dbReference>
<dbReference type="Proteomes" id="UP000195442">
    <property type="component" value="Unassembled WGS sequence"/>
</dbReference>
<reference evidence="2" key="1">
    <citation type="submission" date="2017-02" db="EMBL/GenBank/DDBJ databases">
        <authorList>
            <person name="Daims H."/>
        </authorList>
    </citation>
    <scope>NUCLEOTIDE SEQUENCE [LARGE SCALE GENOMIC DNA]</scope>
</reference>
<dbReference type="InterPro" id="IPR010985">
    <property type="entry name" value="Ribbon_hlx_hlx"/>
</dbReference>
<keyword evidence="2" id="KW-1185">Reference proteome</keyword>
<dbReference type="EMBL" id="FUKJ01000433">
    <property type="protein sequence ID" value="SJM95693.1"/>
    <property type="molecule type" value="Genomic_DNA"/>
</dbReference>
<evidence type="ECO:0000313" key="2">
    <source>
        <dbReference type="Proteomes" id="UP000195442"/>
    </source>
</evidence>
<dbReference type="AlphaFoldDB" id="A0A1R4HHJ5"/>
<dbReference type="GO" id="GO:0006355">
    <property type="term" value="P:regulation of DNA-templated transcription"/>
    <property type="evidence" value="ECO:0007669"/>
    <property type="project" value="InterPro"/>
</dbReference>
<evidence type="ECO:0000313" key="1">
    <source>
        <dbReference type="EMBL" id="SJM95693.1"/>
    </source>
</evidence>
<name>A0A1R4HHJ5_9GAMM</name>
<organism evidence="1 2">
    <name type="scientific">Crenothrix polyspora</name>
    <dbReference type="NCBI Taxonomy" id="360316"/>
    <lineage>
        <taxon>Bacteria</taxon>
        <taxon>Pseudomonadati</taxon>
        <taxon>Pseudomonadota</taxon>
        <taxon>Gammaproteobacteria</taxon>
        <taxon>Methylococcales</taxon>
        <taxon>Crenotrichaceae</taxon>
        <taxon>Crenothrix</taxon>
    </lineage>
</organism>
<dbReference type="RefSeq" id="WP_087148340.1">
    <property type="nucleotide sequence ID" value="NZ_FUKJ01000433.1"/>
</dbReference>
<proteinExistence type="predicted"/>
<dbReference type="OrthoDB" id="598413at2"/>
<sequence>MSVMTIRLADDQHERLKMLASRKGISLNKLFEEFSTRILMESDAETQFRLRAARADNQQAKAILNKLDKHFQNNLSS</sequence>
<accession>A0A1R4HHJ5</accession>